<dbReference type="EMBL" id="BMDC01000001">
    <property type="protein sequence ID" value="GGH60304.1"/>
    <property type="molecule type" value="Genomic_DNA"/>
</dbReference>
<dbReference type="InterPro" id="IPR050832">
    <property type="entry name" value="Bact_Acetyltransf"/>
</dbReference>
<organism evidence="4 5">
    <name type="scientific">Rothia aerolata</name>
    <dbReference type="NCBI Taxonomy" id="1812262"/>
    <lineage>
        <taxon>Bacteria</taxon>
        <taxon>Bacillati</taxon>
        <taxon>Actinomycetota</taxon>
        <taxon>Actinomycetes</taxon>
        <taxon>Micrococcales</taxon>
        <taxon>Micrococcaceae</taxon>
        <taxon>Rothia</taxon>
    </lineage>
</organism>
<name>A0A917IRC6_9MICC</name>
<dbReference type="Pfam" id="PF00583">
    <property type="entry name" value="Acetyltransf_1"/>
    <property type="match status" value="1"/>
</dbReference>
<dbReference type="PROSITE" id="PS51186">
    <property type="entry name" value="GNAT"/>
    <property type="match status" value="1"/>
</dbReference>
<dbReference type="NCBIfam" id="TIGR01575">
    <property type="entry name" value="rimI"/>
    <property type="match status" value="1"/>
</dbReference>
<evidence type="ECO:0000256" key="1">
    <source>
        <dbReference type="ARBA" id="ARBA00022679"/>
    </source>
</evidence>
<accession>A0A917IRC6</accession>
<dbReference type="RefSeq" id="WP_188359043.1">
    <property type="nucleotide sequence ID" value="NZ_BMDC01000001.1"/>
</dbReference>
<keyword evidence="1" id="KW-0808">Transferase</keyword>
<comment type="caution">
    <text evidence="4">The sequence shown here is derived from an EMBL/GenBank/DDBJ whole genome shotgun (WGS) entry which is preliminary data.</text>
</comment>
<sequence length="163" mass="18357">MLEAQLPTDLADGAILREMTLHDIEAVHTAELALFPADAWPVEMFLAELTHPSRAYVVLELDGKIIGYAGAMSVADTADIQTIAVLPEYEGRGFGRAMLDFLHREVAARQAERVLLEVRADNPRAQDLYRRSGYEHIHTRPHYYRDGVDALIMQKRLKGTEND</sequence>
<feature type="domain" description="N-acetyltransferase" evidence="3">
    <location>
        <begin position="14"/>
        <end position="158"/>
    </location>
</feature>
<keyword evidence="2" id="KW-0012">Acyltransferase</keyword>
<dbReference type="Proteomes" id="UP000600171">
    <property type="component" value="Unassembled WGS sequence"/>
</dbReference>
<protein>
    <submittedName>
        <fullName evidence="4">Ribosomal-protein-alanine acetyltransferase</fullName>
    </submittedName>
</protein>
<dbReference type="CDD" id="cd04301">
    <property type="entry name" value="NAT_SF"/>
    <property type="match status" value="1"/>
</dbReference>
<dbReference type="InterPro" id="IPR016181">
    <property type="entry name" value="Acyl_CoA_acyltransferase"/>
</dbReference>
<dbReference type="PANTHER" id="PTHR43877">
    <property type="entry name" value="AMINOALKYLPHOSPHONATE N-ACETYLTRANSFERASE-RELATED-RELATED"/>
    <property type="match status" value="1"/>
</dbReference>
<dbReference type="Gene3D" id="3.40.630.30">
    <property type="match status" value="1"/>
</dbReference>
<keyword evidence="5" id="KW-1185">Reference proteome</keyword>
<dbReference type="SUPFAM" id="SSF55729">
    <property type="entry name" value="Acyl-CoA N-acyltransferases (Nat)"/>
    <property type="match status" value="1"/>
</dbReference>
<reference evidence="4 5" key="1">
    <citation type="journal article" date="2014" name="Int. J. Syst. Evol. Microbiol.">
        <title>Complete genome sequence of Corynebacterium casei LMG S-19264T (=DSM 44701T), isolated from a smear-ripened cheese.</title>
        <authorList>
            <consortium name="US DOE Joint Genome Institute (JGI-PGF)"/>
            <person name="Walter F."/>
            <person name="Albersmeier A."/>
            <person name="Kalinowski J."/>
            <person name="Ruckert C."/>
        </authorList>
    </citation>
    <scope>NUCLEOTIDE SEQUENCE [LARGE SCALE GENOMIC DNA]</scope>
    <source>
        <strain evidence="4 5">CCM 8669</strain>
    </source>
</reference>
<dbReference type="InterPro" id="IPR006464">
    <property type="entry name" value="AcTrfase_RimI/Ard1"/>
</dbReference>
<evidence type="ECO:0000313" key="4">
    <source>
        <dbReference type="EMBL" id="GGH60304.1"/>
    </source>
</evidence>
<gene>
    <name evidence="4" type="ORF">GCM10007359_08340</name>
</gene>
<proteinExistence type="predicted"/>
<evidence type="ECO:0000259" key="3">
    <source>
        <dbReference type="PROSITE" id="PS51186"/>
    </source>
</evidence>
<evidence type="ECO:0000256" key="2">
    <source>
        <dbReference type="ARBA" id="ARBA00023315"/>
    </source>
</evidence>
<dbReference type="GO" id="GO:0008080">
    <property type="term" value="F:N-acetyltransferase activity"/>
    <property type="evidence" value="ECO:0007669"/>
    <property type="project" value="InterPro"/>
</dbReference>
<dbReference type="InterPro" id="IPR000182">
    <property type="entry name" value="GNAT_dom"/>
</dbReference>
<dbReference type="AlphaFoldDB" id="A0A917IRC6"/>
<evidence type="ECO:0000313" key="5">
    <source>
        <dbReference type="Proteomes" id="UP000600171"/>
    </source>
</evidence>